<dbReference type="InterPro" id="IPR050277">
    <property type="entry name" value="Sodium:Solute_Symporter"/>
</dbReference>
<dbReference type="GO" id="GO:0015293">
    <property type="term" value="F:symporter activity"/>
    <property type="evidence" value="ECO:0007669"/>
    <property type="project" value="UniProtKB-KW"/>
</dbReference>
<evidence type="ECO:0000256" key="14">
    <source>
        <dbReference type="SAM" id="Phobius"/>
    </source>
</evidence>
<evidence type="ECO:0000256" key="4">
    <source>
        <dbReference type="ARBA" id="ARBA00022475"/>
    </source>
</evidence>
<feature type="transmembrane region" description="Helical" evidence="14">
    <location>
        <begin position="157"/>
        <end position="176"/>
    </location>
</feature>
<evidence type="ECO:0000256" key="6">
    <source>
        <dbReference type="ARBA" id="ARBA00022847"/>
    </source>
</evidence>
<dbReference type="AlphaFoldDB" id="A0A6P1TJB2"/>
<dbReference type="RefSeq" id="WP_161838040.1">
    <property type="nucleotide sequence ID" value="NZ_CP048000.1"/>
</dbReference>
<keyword evidence="10 14" id="KW-0472">Membrane</keyword>
<feature type="transmembrane region" description="Helical" evidence="14">
    <location>
        <begin position="324"/>
        <end position="349"/>
    </location>
</feature>
<dbReference type="Proteomes" id="UP000464314">
    <property type="component" value="Chromosome"/>
</dbReference>
<proteinExistence type="inferred from homology"/>
<dbReference type="Pfam" id="PF00474">
    <property type="entry name" value="SSF"/>
    <property type="match status" value="1"/>
</dbReference>
<evidence type="ECO:0000256" key="3">
    <source>
        <dbReference type="ARBA" id="ARBA00022448"/>
    </source>
</evidence>
<name>A0A6P1TJB2_9FIRM</name>
<evidence type="ECO:0000256" key="7">
    <source>
        <dbReference type="ARBA" id="ARBA00022989"/>
    </source>
</evidence>
<dbReference type="PANTHER" id="PTHR48086:SF3">
    <property type="entry name" value="SODIUM_PROLINE SYMPORTER"/>
    <property type="match status" value="1"/>
</dbReference>
<evidence type="ECO:0000256" key="5">
    <source>
        <dbReference type="ARBA" id="ARBA00022692"/>
    </source>
</evidence>
<feature type="transmembrane region" description="Helical" evidence="14">
    <location>
        <begin position="231"/>
        <end position="249"/>
    </location>
</feature>
<gene>
    <name evidence="15" type="ORF">Ana3638_10890</name>
</gene>
<dbReference type="Gene3D" id="1.20.1730.10">
    <property type="entry name" value="Sodium/glucose cotransporter"/>
    <property type="match status" value="1"/>
</dbReference>
<evidence type="ECO:0000256" key="13">
    <source>
        <dbReference type="RuleBase" id="RU362091"/>
    </source>
</evidence>
<evidence type="ECO:0000256" key="8">
    <source>
        <dbReference type="ARBA" id="ARBA00023053"/>
    </source>
</evidence>
<keyword evidence="5 14" id="KW-0812">Transmembrane</keyword>
<keyword evidence="11" id="KW-0739">Sodium transport</keyword>
<dbReference type="PANTHER" id="PTHR48086">
    <property type="entry name" value="SODIUM/PROLINE SYMPORTER-RELATED"/>
    <property type="match status" value="1"/>
</dbReference>
<feature type="transmembrane region" description="Helical" evidence="14">
    <location>
        <begin position="370"/>
        <end position="389"/>
    </location>
</feature>
<reference evidence="15 16" key="1">
    <citation type="submission" date="2020-01" db="EMBL/GenBank/DDBJ databases">
        <title>Genome analysis of Anaerocolumna sp. CBA3638.</title>
        <authorList>
            <person name="Kim J."/>
            <person name="Roh S.W."/>
        </authorList>
    </citation>
    <scope>NUCLEOTIDE SEQUENCE [LARGE SCALE GENOMIC DNA]</scope>
    <source>
        <strain evidence="15 16">CBA3638</strain>
    </source>
</reference>
<keyword evidence="7 14" id="KW-1133">Transmembrane helix</keyword>
<feature type="transmembrane region" description="Helical" evidence="14">
    <location>
        <begin position="452"/>
        <end position="474"/>
    </location>
</feature>
<accession>A0A6P1TJB2</accession>
<feature type="transmembrane region" description="Helical" evidence="14">
    <location>
        <begin position="270"/>
        <end position="294"/>
    </location>
</feature>
<feature type="transmembrane region" description="Helical" evidence="14">
    <location>
        <begin position="401"/>
        <end position="420"/>
    </location>
</feature>
<dbReference type="KEGG" id="anr:Ana3638_10890"/>
<evidence type="ECO:0000256" key="10">
    <source>
        <dbReference type="ARBA" id="ARBA00023136"/>
    </source>
</evidence>
<keyword evidence="6" id="KW-0769">Symport</keyword>
<evidence type="ECO:0000256" key="1">
    <source>
        <dbReference type="ARBA" id="ARBA00004651"/>
    </source>
</evidence>
<dbReference type="InterPro" id="IPR001734">
    <property type="entry name" value="Na/solute_symporter"/>
</dbReference>
<evidence type="ECO:0000256" key="11">
    <source>
        <dbReference type="ARBA" id="ARBA00023201"/>
    </source>
</evidence>
<keyword evidence="8" id="KW-0915">Sodium</keyword>
<keyword evidence="3" id="KW-0813">Transport</keyword>
<dbReference type="EMBL" id="CP048000">
    <property type="protein sequence ID" value="QHQ61214.1"/>
    <property type="molecule type" value="Genomic_DNA"/>
</dbReference>
<organism evidence="15 16">
    <name type="scientific">Anaerocolumna sedimenticola</name>
    <dbReference type="NCBI Taxonomy" id="2696063"/>
    <lineage>
        <taxon>Bacteria</taxon>
        <taxon>Bacillati</taxon>
        <taxon>Bacillota</taxon>
        <taxon>Clostridia</taxon>
        <taxon>Lachnospirales</taxon>
        <taxon>Lachnospiraceae</taxon>
        <taxon>Anaerocolumna</taxon>
    </lineage>
</organism>
<feature type="transmembrane region" description="Helical" evidence="14">
    <location>
        <begin position="183"/>
        <end position="201"/>
    </location>
</feature>
<feature type="transmembrane region" description="Helical" evidence="14">
    <location>
        <begin position="44"/>
        <end position="62"/>
    </location>
</feature>
<dbReference type="GO" id="GO:0006814">
    <property type="term" value="P:sodium ion transport"/>
    <property type="evidence" value="ECO:0007669"/>
    <property type="project" value="UniProtKB-KW"/>
</dbReference>
<keyword evidence="9" id="KW-0406">Ion transport</keyword>
<keyword evidence="4" id="KW-1003">Cell membrane</keyword>
<feature type="transmembrane region" description="Helical" evidence="14">
    <location>
        <begin position="6"/>
        <end position="23"/>
    </location>
</feature>
<feature type="transmembrane region" description="Helical" evidence="14">
    <location>
        <begin position="68"/>
        <end position="88"/>
    </location>
</feature>
<dbReference type="PROSITE" id="PS50283">
    <property type="entry name" value="NA_SOLUT_SYMP_3"/>
    <property type="match status" value="1"/>
</dbReference>
<comment type="similarity">
    <text evidence="2 13">Belongs to the sodium:solute symporter (SSF) (TC 2.A.21) family.</text>
</comment>
<evidence type="ECO:0000256" key="2">
    <source>
        <dbReference type="ARBA" id="ARBA00006434"/>
    </source>
</evidence>
<comment type="catalytic activity">
    <reaction evidence="12">
        <text>L-proline(in) + Na(+)(in) = L-proline(out) + Na(+)(out)</text>
        <dbReference type="Rhea" id="RHEA:28967"/>
        <dbReference type="ChEBI" id="CHEBI:29101"/>
        <dbReference type="ChEBI" id="CHEBI:60039"/>
    </reaction>
</comment>
<dbReference type="InterPro" id="IPR038377">
    <property type="entry name" value="Na/Glc_symporter_sf"/>
</dbReference>
<keyword evidence="16" id="KW-1185">Reference proteome</keyword>
<evidence type="ECO:0000256" key="9">
    <source>
        <dbReference type="ARBA" id="ARBA00023065"/>
    </source>
</evidence>
<sequence length="497" mass="54316">MEYIICLVVYLAIMMGVSFYSKARTKNVNDYALGGRSIPSWMSAFSYGTAYFSAVILIGHAGKNGWTFGLGAFWIVIGNSLLGTYLAWKVLGARTREMTQRLGAATMPQFFGIRYKDPKLKIISSLIIFVFLVPYAASVYKGLGYLFQITFNMNERVIMLIMTVITALYLFTGGFIAASIADFIQGVIMIIGVCLLIYFIVAAPEVNGITHGIEGLKNIDPDLIKPLTKDTALPILSLVIMTSLGTWGLPQMVSKFYTIKSEKSIPTAKIVSTLFAVIITTGAYTMGTMSRLILNNDENKFTVDGKLVYDKIVPMVINQTLPKIVIGILLVVILAASMSTLASIVLASSTTFVMDLVKPITGDKLNDKNTVTLLRICCIVFVAAAYFLATGNSPILSLNSLSWGVVSGCMLAPYLMGLYWKNATKTGVYASIISAIIIMAVGVMKYSINSPMITTVSACAMIIPILVLYVVSLVTRLYEQAHIEYIFNKTENMEADL</sequence>
<evidence type="ECO:0000256" key="12">
    <source>
        <dbReference type="ARBA" id="ARBA00033708"/>
    </source>
</evidence>
<protein>
    <submittedName>
        <fullName evidence="15">Sodium:solute symporter</fullName>
    </submittedName>
</protein>
<feature type="transmembrane region" description="Helical" evidence="14">
    <location>
        <begin position="427"/>
        <end position="446"/>
    </location>
</feature>
<feature type="transmembrane region" description="Helical" evidence="14">
    <location>
        <begin position="120"/>
        <end position="137"/>
    </location>
</feature>
<comment type="subcellular location">
    <subcellularLocation>
        <location evidence="1">Cell membrane</location>
        <topology evidence="1">Multi-pass membrane protein</topology>
    </subcellularLocation>
</comment>
<evidence type="ECO:0000313" key="16">
    <source>
        <dbReference type="Proteomes" id="UP000464314"/>
    </source>
</evidence>
<dbReference type="GO" id="GO:0005886">
    <property type="term" value="C:plasma membrane"/>
    <property type="evidence" value="ECO:0007669"/>
    <property type="project" value="UniProtKB-SubCell"/>
</dbReference>
<evidence type="ECO:0000313" key="15">
    <source>
        <dbReference type="EMBL" id="QHQ61214.1"/>
    </source>
</evidence>